<evidence type="ECO:0000256" key="1">
    <source>
        <dbReference type="SAM" id="Phobius"/>
    </source>
</evidence>
<reference evidence="2" key="1">
    <citation type="submission" date="2021-01" db="EMBL/GenBank/DDBJ databases">
        <title>Paracoccus amoyensis sp. nov., isolated from the surface seawater along the coast of Xiamen Island, China.</title>
        <authorList>
            <person name="Lyu L."/>
        </authorList>
    </citation>
    <scope>NUCLEOTIDE SEQUENCE</scope>
    <source>
        <strain evidence="2">MJ17</strain>
    </source>
</reference>
<dbReference type="RefSeq" id="WP_200687766.1">
    <property type="nucleotide sequence ID" value="NZ_JAEPRQ010000006.1"/>
</dbReference>
<gene>
    <name evidence="2" type="ORF">JJJ17_14765</name>
</gene>
<name>A0A934SE32_9RHOB</name>
<comment type="caution">
    <text evidence="2">The sequence shown here is derived from an EMBL/GenBank/DDBJ whole genome shotgun (WGS) entry which is preliminary data.</text>
</comment>
<keyword evidence="1" id="KW-1133">Transmembrane helix</keyword>
<keyword evidence="1" id="KW-0472">Membrane</keyword>
<dbReference type="EMBL" id="JAEPRQ010000006">
    <property type="protein sequence ID" value="MBK4217191.1"/>
    <property type="molecule type" value="Genomic_DNA"/>
</dbReference>
<feature type="transmembrane region" description="Helical" evidence="1">
    <location>
        <begin position="73"/>
        <end position="91"/>
    </location>
</feature>
<protein>
    <recommendedName>
        <fullName evidence="4">Transmembrane protein</fullName>
    </recommendedName>
</protein>
<feature type="transmembrane region" description="Helical" evidence="1">
    <location>
        <begin position="164"/>
        <end position="188"/>
    </location>
</feature>
<organism evidence="2 3">
    <name type="scientific">Paracoccus caeni</name>
    <dbReference type="NCBI Taxonomy" id="657651"/>
    <lineage>
        <taxon>Bacteria</taxon>
        <taxon>Pseudomonadati</taxon>
        <taxon>Pseudomonadota</taxon>
        <taxon>Alphaproteobacteria</taxon>
        <taxon>Rhodobacterales</taxon>
        <taxon>Paracoccaceae</taxon>
        <taxon>Paracoccus</taxon>
    </lineage>
</organism>
<keyword evidence="3" id="KW-1185">Reference proteome</keyword>
<sequence>MTQTDNRRLVRADRDQPVHEYIIVLFTLLILFNAYPISVAGFHWIWLPAVIIAAFSIAKLIERRFPSNRFHLLVQAPILLVGPIWLCSVGLTLETAGRMHGLWLILLILGVLHAVIVNALVLRYLNLDGMIQTMVRRGWITASDGIVEFVLPYRLDRRAGLPDWLYRLILAGRIFWIAVCVFGAVAFGGGVYSSVNITERLLNTTGTLALGMAVLFTRLWQTTLFLAVQRKFETGPLSPSLRKKPRYKVVQL</sequence>
<dbReference type="Proteomes" id="UP000640485">
    <property type="component" value="Unassembled WGS sequence"/>
</dbReference>
<dbReference type="AlphaFoldDB" id="A0A934SE32"/>
<evidence type="ECO:0008006" key="4">
    <source>
        <dbReference type="Google" id="ProtNLM"/>
    </source>
</evidence>
<evidence type="ECO:0000313" key="3">
    <source>
        <dbReference type="Proteomes" id="UP000640485"/>
    </source>
</evidence>
<proteinExistence type="predicted"/>
<evidence type="ECO:0000313" key="2">
    <source>
        <dbReference type="EMBL" id="MBK4217191.1"/>
    </source>
</evidence>
<keyword evidence="1" id="KW-0812">Transmembrane</keyword>
<feature type="transmembrane region" description="Helical" evidence="1">
    <location>
        <begin position="44"/>
        <end position="61"/>
    </location>
</feature>
<feature type="transmembrane region" description="Helical" evidence="1">
    <location>
        <begin position="103"/>
        <end position="125"/>
    </location>
</feature>
<feature type="transmembrane region" description="Helical" evidence="1">
    <location>
        <begin position="21"/>
        <end position="38"/>
    </location>
</feature>
<feature type="transmembrane region" description="Helical" evidence="1">
    <location>
        <begin position="208"/>
        <end position="228"/>
    </location>
</feature>
<accession>A0A934SE32</accession>